<reference evidence="8 9" key="1">
    <citation type="journal article" date="2007" name="Nature">
        <title>Evolution of genes and genomes on the Drosophila phylogeny.</title>
        <authorList>
            <consortium name="Drosophila 12 Genomes Consortium"/>
            <person name="Clark A.G."/>
            <person name="Eisen M.B."/>
            <person name="Smith D.R."/>
            <person name="Bergman C.M."/>
            <person name="Oliver B."/>
            <person name="Markow T.A."/>
            <person name="Kaufman T.C."/>
            <person name="Kellis M."/>
            <person name="Gelbart W."/>
            <person name="Iyer V.N."/>
            <person name="Pollard D.A."/>
            <person name="Sackton T.B."/>
            <person name="Larracuente A.M."/>
            <person name="Singh N.D."/>
            <person name="Abad J.P."/>
            <person name="Abt D.N."/>
            <person name="Adryan B."/>
            <person name="Aguade M."/>
            <person name="Akashi H."/>
            <person name="Anderson W.W."/>
            <person name="Aquadro C.F."/>
            <person name="Ardell D.H."/>
            <person name="Arguello R."/>
            <person name="Artieri C.G."/>
            <person name="Barbash D.A."/>
            <person name="Barker D."/>
            <person name="Barsanti P."/>
            <person name="Batterham P."/>
            <person name="Batzoglou S."/>
            <person name="Begun D."/>
            <person name="Bhutkar A."/>
            <person name="Blanco E."/>
            <person name="Bosak S.A."/>
            <person name="Bradley R.K."/>
            <person name="Brand A.D."/>
            <person name="Brent M.R."/>
            <person name="Brooks A.N."/>
            <person name="Brown R.H."/>
            <person name="Butlin R.K."/>
            <person name="Caggese C."/>
            <person name="Calvi B.R."/>
            <person name="Bernardo de Carvalho A."/>
            <person name="Caspi A."/>
            <person name="Castrezana S."/>
            <person name="Celniker S.E."/>
            <person name="Chang J.L."/>
            <person name="Chapple C."/>
            <person name="Chatterji S."/>
            <person name="Chinwalla A."/>
            <person name="Civetta A."/>
            <person name="Clifton S.W."/>
            <person name="Comeron J.M."/>
            <person name="Costello J.C."/>
            <person name="Coyne J.A."/>
            <person name="Daub J."/>
            <person name="David R.G."/>
            <person name="Delcher A.L."/>
            <person name="Delehaunty K."/>
            <person name="Do C.B."/>
            <person name="Ebling H."/>
            <person name="Edwards K."/>
            <person name="Eickbush T."/>
            <person name="Evans J.D."/>
            <person name="Filipski A."/>
            <person name="Findeiss S."/>
            <person name="Freyhult E."/>
            <person name="Fulton L."/>
            <person name="Fulton R."/>
            <person name="Garcia A.C."/>
            <person name="Gardiner A."/>
            <person name="Garfield D.A."/>
            <person name="Garvin B.E."/>
            <person name="Gibson G."/>
            <person name="Gilbert D."/>
            <person name="Gnerre S."/>
            <person name="Godfrey J."/>
            <person name="Good R."/>
            <person name="Gotea V."/>
            <person name="Gravely B."/>
            <person name="Greenberg A.J."/>
            <person name="Griffiths-Jones S."/>
            <person name="Gross S."/>
            <person name="Guigo R."/>
            <person name="Gustafson E.A."/>
            <person name="Haerty W."/>
            <person name="Hahn M.W."/>
            <person name="Halligan D.L."/>
            <person name="Halpern A.L."/>
            <person name="Halter G.M."/>
            <person name="Han M.V."/>
            <person name="Heger A."/>
            <person name="Hillier L."/>
            <person name="Hinrichs A.S."/>
            <person name="Holmes I."/>
            <person name="Hoskins R.A."/>
            <person name="Hubisz M.J."/>
            <person name="Hultmark D."/>
            <person name="Huntley M.A."/>
            <person name="Jaffe D.B."/>
            <person name="Jagadeeshan S."/>
            <person name="Jeck W.R."/>
            <person name="Johnson J."/>
            <person name="Jones C.D."/>
            <person name="Jordan W.C."/>
            <person name="Karpen G.H."/>
            <person name="Kataoka E."/>
            <person name="Keightley P.D."/>
            <person name="Kheradpour P."/>
            <person name="Kirkness E.F."/>
            <person name="Koerich L.B."/>
            <person name="Kristiansen K."/>
            <person name="Kudrna D."/>
            <person name="Kulathinal R.J."/>
            <person name="Kumar S."/>
            <person name="Kwok R."/>
            <person name="Lander E."/>
            <person name="Langley C.H."/>
            <person name="Lapoint R."/>
            <person name="Lazzaro B.P."/>
            <person name="Lee S.J."/>
            <person name="Levesque L."/>
            <person name="Li R."/>
            <person name="Lin C.F."/>
            <person name="Lin M.F."/>
            <person name="Lindblad-Toh K."/>
            <person name="Llopart A."/>
            <person name="Long M."/>
            <person name="Low L."/>
            <person name="Lozovsky E."/>
            <person name="Lu J."/>
            <person name="Luo M."/>
            <person name="Machado C.A."/>
            <person name="Makalowski W."/>
            <person name="Marzo M."/>
            <person name="Matsuda M."/>
            <person name="Matzkin L."/>
            <person name="McAllister B."/>
            <person name="McBride C.S."/>
            <person name="McKernan B."/>
            <person name="McKernan K."/>
            <person name="Mendez-Lago M."/>
            <person name="Minx P."/>
            <person name="Mollenhauer M.U."/>
            <person name="Montooth K."/>
            <person name="Mount S.M."/>
            <person name="Mu X."/>
            <person name="Myers E."/>
            <person name="Negre B."/>
            <person name="Newfeld S."/>
            <person name="Nielsen R."/>
            <person name="Noor M.A."/>
            <person name="O'Grady P."/>
            <person name="Pachter L."/>
            <person name="Papaceit M."/>
            <person name="Parisi M.J."/>
            <person name="Parisi M."/>
            <person name="Parts L."/>
            <person name="Pedersen J.S."/>
            <person name="Pesole G."/>
            <person name="Phillippy A.M."/>
            <person name="Ponting C.P."/>
            <person name="Pop M."/>
            <person name="Porcelli D."/>
            <person name="Powell J.R."/>
            <person name="Prohaska S."/>
            <person name="Pruitt K."/>
            <person name="Puig M."/>
            <person name="Quesneville H."/>
            <person name="Ram K.R."/>
            <person name="Rand D."/>
            <person name="Rasmussen M.D."/>
            <person name="Reed L.K."/>
            <person name="Reenan R."/>
            <person name="Reily A."/>
            <person name="Remington K.A."/>
            <person name="Rieger T.T."/>
            <person name="Ritchie M.G."/>
            <person name="Robin C."/>
            <person name="Rogers Y.H."/>
            <person name="Rohde C."/>
            <person name="Rozas J."/>
            <person name="Rubenfield M.J."/>
            <person name="Ruiz A."/>
            <person name="Russo S."/>
            <person name="Salzberg S.L."/>
            <person name="Sanchez-Gracia A."/>
            <person name="Saranga D.J."/>
            <person name="Sato H."/>
            <person name="Schaeffer S.W."/>
            <person name="Schatz M.C."/>
            <person name="Schlenke T."/>
            <person name="Schwartz R."/>
            <person name="Segarra C."/>
            <person name="Singh R.S."/>
            <person name="Sirot L."/>
            <person name="Sirota M."/>
            <person name="Sisneros N.B."/>
            <person name="Smith C.D."/>
            <person name="Smith T.F."/>
            <person name="Spieth J."/>
            <person name="Stage D.E."/>
            <person name="Stark A."/>
            <person name="Stephan W."/>
            <person name="Strausberg R.L."/>
            <person name="Strempel S."/>
            <person name="Sturgill D."/>
            <person name="Sutton G."/>
            <person name="Sutton G.G."/>
            <person name="Tao W."/>
            <person name="Teichmann S."/>
            <person name="Tobari Y.N."/>
            <person name="Tomimura Y."/>
            <person name="Tsolas J.M."/>
            <person name="Valente V.L."/>
            <person name="Venter E."/>
            <person name="Venter J.C."/>
            <person name="Vicario S."/>
            <person name="Vieira F.G."/>
            <person name="Vilella A.J."/>
            <person name="Villasante A."/>
            <person name="Walenz B."/>
            <person name="Wang J."/>
            <person name="Wasserman M."/>
            <person name="Watts T."/>
            <person name="Wilson D."/>
            <person name="Wilson R.K."/>
            <person name="Wing R.A."/>
            <person name="Wolfner M.F."/>
            <person name="Wong A."/>
            <person name="Wong G.K."/>
            <person name="Wu C.I."/>
            <person name="Wu G."/>
            <person name="Yamamoto D."/>
            <person name="Yang H.P."/>
            <person name="Yang S.P."/>
            <person name="Yorke J.A."/>
            <person name="Yoshida K."/>
            <person name="Zdobnov E."/>
            <person name="Zhang P."/>
            <person name="Zhang Y."/>
            <person name="Zimin A.V."/>
            <person name="Baldwin J."/>
            <person name="Abdouelleil A."/>
            <person name="Abdulkadir J."/>
            <person name="Abebe A."/>
            <person name="Abera B."/>
            <person name="Abreu J."/>
            <person name="Acer S.C."/>
            <person name="Aftuck L."/>
            <person name="Alexander A."/>
            <person name="An P."/>
            <person name="Anderson E."/>
            <person name="Anderson S."/>
            <person name="Arachi H."/>
            <person name="Azer M."/>
            <person name="Bachantsang P."/>
            <person name="Barry A."/>
            <person name="Bayul T."/>
            <person name="Berlin A."/>
            <person name="Bessette D."/>
            <person name="Bloom T."/>
            <person name="Blye J."/>
            <person name="Boguslavskiy L."/>
            <person name="Bonnet C."/>
            <person name="Boukhgalter B."/>
            <person name="Bourzgui I."/>
            <person name="Brown A."/>
            <person name="Cahill P."/>
            <person name="Channer S."/>
            <person name="Cheshatsang Y."/>
            <person name="Chuda L."/>
            <person name="Citroen M."/>
            <person name="Collymore A."/>
            <person name="Cooke P."/>
            <person name="Costello M."/>
            <person name="D'Aco K."/>
            <person name="Daza R."/>
            <person name="De Haan G."/>
            <person name="DeGray S."/>
            <person name="DeMaso C."/>
            <person name="Dhargay N."/>
            <person name="Dooley K."/>
            <person name="Dooley E."/>
            <person name="Doricent M."/>
            <person name="Dorje P."/>
            <person name="Dorjee K."/>
            <person name="Dupes A."/>
            <person name="Elong R."/>
            <person name="Falk J."/>
            <person name="Farina A."/>
            <person name="Faro S."/>
            <person name="Ferguson D."/>
            <person name="Fisher S."/>
            <person name="Foley C.D."/>
            <person name="Franke A."/>
            <person name="Friedrich D."/>
            <person name="Gadbois L."/>
            <person name="Gearin G."/>
            <person name="Gearin C.R."/>
            <person name="Giannoukos G."/>
            <person name="Goode T."/>
            <person name="Graham J."/>
            <person name="Grandbois E."/>
            <person name="Grewal S."/>
            <person name="Gyaltsen K."/>
            <person name="Hafez N."/>
            <person name="Hagos B."/>
            <person name="Hall J."/>
            <person name="Henson C."/>
            <person name="Hollinger A."/>
            <person name="Honan T."/>
            <person name="Huard M.D."/>
            <person name="Hughes L."/>
            <person name="Hurhula B."/>
            <person name="Husby M.E."/>
            <person name="Kamat A."/>
            <person name="Kanga B."/>
            <person name="Kashin S."/>
            <person name="Khazanovich D."/>
            <person name="Kisner P."/>
            <person name="Lance K."/>
            <person name="Lara M."/>
            <person name="Lee W."/>
            <person name="Lennon N."/>
            <person name="Letendre F."/>
            <person name="LeVine R."/>
            <person name="Lipovsky A."/>
            <person name="Liu X."/>
            <person name="Liu J."/>
            <person name="Liu S."/>
            <person name="Lokyitsang T."/>
            <person name="Lokyitsang Y."/>
            <person name="Lubonja R."/>
            <person name="Lui A."/>
            <person name="MacDonald P."/>
            <person name="Magnisalis V."/>
            <person name="Maru K."/>
            <person name="Matthews C."/>
            <person name="McCusker W."/>
            <person name="McDonough S."/>
            <person name="Mehta T."/>
            <person name="Meldrim J."/>
            <person name="Meneus L."/>
            <person name="Mihai O."/>
            <person name="Mihalev A."/>
            <person name="Mihova T."/>
            <person name="Mittelman R."/>
            <person name="Mlenga V."/>
            <person name="Montmayeur A."/>
            <person name="Mulrain L."/>
            <person name="Navidi A."/>
            <person name="Naylor J."/>
            <person name="Negash T."/>
            <person name="Nguyen T."/>
            <person name="Nguyen N."/>
            <person name="Nicol R."/>
            <person name="Norbu C."/>
            <person name="Norbu N."/>
            <person name="Novod N."/>
            <person name="O'Neill B."/>
            <person name="Osman S."/>
            <person name="Markiewicz E."/>
            <person name="Oyono O.L."/>
            <person name="Patti C."/>
            <person name="Phunkhang P."/>
            <person name="Pierre F."/>
            <person name="Priest M."/>
            <person name="Raghuraman S."/>
            <person name="Rege F."/>
            <person name="Reyes R."/>
            <person name="Rise C."/>
            <person name="Rogov P."/>
            <person name="Ross K."/>
            <person name="Ryan E."/>
            <person name="Settipalli S."/>
            <person name="Shea T."/>
            <person name="Sherpa N."/>
            <person name="Shi L."/>
            <person name="Shih D."/>
            <person name="Sparrow T."/>
            <person name="Spaulding J."/>
            <person name="Stalker J."/>
            <person name="Stange-Thomann N."/>
            <person name="Stavropoulos S."/>
            <person name="Stone C."/>
            <person name="Strader C."/>
            <person name="Tesfaye S."/>
            <person name="Thomson T."/>
            <person name="Thoulutsang Y."/>
            <person name="Thoulutsang D."/>
            <person name="Topham K."/>
            <person name="Topping I."/>
            <person name="Tsamla T."/>
            <person name="Vassiliev H."/>
            <person name="Vo A."/>
            <person name="Wangchuk T."/>
            <person name="Wangdi T."/>
            <person name="Weiand M."/>
            <person name="Wilkinson J."/>
            <person name="Wilson A."/>
            <person name="Yadav S."/>
            <person name="Young G."/>
            <person name="Yu Q."/>
            <person name="Zembek L."/>
            <person name="Zhong D."/>
            <person name="Zimmer A."/>
            <person name="Zwirko Z."/>
            <person name="Jaffe D.B."/>
            <person name="Alvarez P."/>
            <person name="Brockman W."/>
            <person name="Butler J."/>
            <person name="Chin C."/>
            <person name="Gnerre S."/>
            <person name="Grabherr M."/>
            <person name="Kleber M."/>
            <person name="Mauceli E."/>
            <person name="MacCallum I."/>
        </authorList>
    </citation>
    <scope>NUCLEOTIDE SEQUENCE [LARGE SCALE GENOMIC DNA]</scope>
    <source>
        <strain evidence="9">Tucson 15287-2541.00</strain>
    </source>
</reference>
<dbReference type="InterPro" id="IPR007259">
    <property type="entry name" value="GCP"/>
</dbReference>
<accession>B4JED7</accession>
<dbReference type="AlphaFoldDB" id="B4JED7"/>
<keyword evidence="4 5" id="KW-0206">Cytoskeleton</keyword>
<dbReference type="GO" id="GO:0000278">
    <property type="term" value="P:mitotic cell cycle"/>
    <property type="evidence" value="ECO:0007669"/>
    <property type="project" value="TreeGrafter"/>
</dbReference>
<name>B4JED7_DROGR</name>
<dbReference type="EMBL" id="CH916368">
    <property type="protein sequence ID" value="EDW03657.1"/>
    <property type="molecule type" value="Genomic_DNA"/>
</dbReference>
<dbReference type="InterPro" id="IPR040457">
    <property type="entry name" value="GCP_C"/>
</dbReference>
<dbReference type="GO" id="GO:0051011">
    <property type="term" value="F:microtubule minus-end binding"/>
    <property type="evidence" value="ECO:0007669"/>
    <property type="project" value="TreeGrafter"/>
</dbReference>
<organism evidence="9">
    <name type="scientific">Drosophila grimshawi</name>
    <name type="common">Hawaiian fruit fly</name>
    <name type="synonym">Idiomyia grimshawi</name>
    <dbReference type="NCBI Taxonomy" id="7222"/>
    <lineage>
        <taxon>Eukaryota</taxon>
        <taxon>Metazoa</taxon>
        <taxon>Ecdysozoa</taxon>
        <taxon>Arthropoda</taxon>
        <taxon>Hexapoda</taxon>
        <taxon>Insecta</taxon>
        <taxon>Pterygota</taxon>
        <taxon>Neoptera</taxon>
        <taxon>Endopterygota</taxon>
        <taxon>Diptera</taxon>
        <taxon>Brachycera</taxon>
        <taxon>Muscomorpha</taxon>
        <taxon>Ephydroidea</taxon>
        <taxon>Drosophilidae</taxon>
        <taxon>Drosophila</taxon>
        <taxon>Hawaiian Drosophila</taxon>
    </lineage>
</organism>
<evidence type="ECO:0000256" key="2">
    <source>
        <dbReference type="ARBA" id="ARBA00022490"/>
    </source>
</evidence>
<dbReference type="Pfam" id="PF04130">
    <property type="entry name" value="GCP_C_terminal"/>
    <property type="match status" value="1"/>
</dbReference>
<dbReference type="Proteomes" id="UP000001070">
    <property type="component" value="Unassembled WGS sequence"/>
</dbReference>
<dbReference type="Gene3D" id="1.20.120.1900">
    <property type="entry name" value="Gamma-tubulin complex, C-terminal domain"/>
    <property type="match status" value="1"/>
</dbReference>
<dbReference type="InterPro" id="IPR041470">
    <property type="entry name" value="GCP_N"/>
</dbReference>
<evidence type="ECO:0000313" key="9">
    <source>
        <dbReference type="Proteomes" id="UP000001070"/>
    </source>
</evidence>
<dbReference type="eggNOG" id="KOG2000">
    <property type="taxonomic scope" value="Eukaryota"/>
</dbReference>
<evidence type="ECO:0000259" key="6">
    <source>
        <dbReference type="Pfam" id="PF04130"/>
    </source>
</evidence>
<dbReference type="InParanoid" id="B4JED7"/>
<dbReference type="HOGENOM" id="CLU_018558_0_0_1"/>
<keyword evidence="3 5" id="KW-0493">Microtubule</keyword>
<dbReference type="GO" id="GO:0051321">
    <property type="term" value="P:meiotic cell cycle"/>
    <property type="evidence" value="ECO:0007669"/>
    <property type="project" value="TreeGrafter"/>
</dbReference>
<dbReference type="InterPro" id="IPR042241">
    <property type="entry name" value="GCP_C_sf"/>
</dbReference>
<dbReference type="OrthoDB" id="66546at2759"/>
<dbReference type="PhylomeDB" id="B4JED7"/>
<evidence type="ECO:0000256" key="1">
    <source>
        <dbReference type="ARBA" id="ARBA00010337"/>
    </source>
</evidence>
<protein>
    <recommendedName>
        <fullName evidence="5">Gamma-tubulin complex component</fullName>
    </recommendedName>
</protein>
<dbReference type="GO" id="GO:0043015">
    <property type="term" value="F:gamma-tubulin binding"/>
    <property type="evidence" value="ECO:0007669"/>
    <property type="project" value="InterPro"/>
</dbReference>
<dbReference type="GO" id="GO:0051225">
    <property type="term" value="P:spindle assembly"/>
    <property type="evidence" value="ECO:0007669"/>
    <property type="project" value="TreeGrafter"/>
</dbReference>
<comment type="similarity">
    <text evidence="1 5">Belongs to the TUBGCP family.</text>
</comment>
<dbReference type="STRING" id="7222.B4JED7"/>
<dbReference type="GO" id="GO:0031122">
    <property type="term" value="P:cytoplasmic microtubule organization"/>
    <property type="evidence" value="ECO:0007669"/>
    <property type="project" value="TreeGrafter"/>
</dbReference>
<dbReference type="SMR" id="B4JED7"/>
<dbReference type="Pfam" id="PF17681">
    <property type="entry name" value="GCP_N_terminal"/>
    <property type="match status" value="1"/>
</dbReference>
<keyword evidence="2 5" id="KW-0963">Cytoplasm</keyword>
<dbReference type="GO" id="GO:0007020">
    <property type="term" value="P:microtubule nucleation"/>
    <property type="evidence" value="ECO:0007669"/>
    <property type="project" value="InterPro"/>
</dbReference>
<evidence type="ECO:0000256" key="3">
    <source>
        <dbReference type="ARBA" id="ARBA00022701"/>
    </source>
</evidence>
<feature type="domain" description="Gamma tubulin complex component protein N-terminal" evidence="7">
    <location>
        <begin position="164"/>
        <end position="438"/>
    </location>
</feature>
<dbReference type="GO" id="GO:0000930">
    <property type="term" value="C:gamma-tubulin complex"/>
    <property type="evidence" value="ECO:0007669"/>
    <property type="project" value="TreeGrafter"/>
</dbReference>
<proteinExistence type="inferred from homology"/>
<dbReference type="OMA" id="CHFDKLI"/>
<dbReference type="KEGG" id="dgr:6562103"/>
<evidence type="ECO:0000256" key="5">
    <source>
        <dbReference type="RuleBase" id="RU363050"/>
    </source>
</evidence>
<dbReference type="PANTHER" id="PTHR19302:SF33">
    <property type="entry name" value="GAMMA-TUBULIN COMPLEX COMPONENT 5"/>
    <property type="match status" value="1"/>
</dbReference>
<evidence type="ECO:0000259" key="7">
    <source>
        <dbReference type="Pfam" id="PF17681"/>
    </source>
</evidence>
<sequence length="768" mass="90764">MEFESSSQEYDQPKQIYSTALHRVHMEQSCGRPTTPKWQHQRHIIAASRFIIRLFKCNPAYQCSPMDPNAPNFYEQLLQFYEIMGNSCSISTINVTDIKQRIETIISRIKWKSSYKADLCLPEIAKLQLLQLFTTAELREYETLRCHLQERRSRINLSKESRQRDALHAMLGYECLQLRYSALRNTLMLRWPHYQSTISESYLLLCLGQVGYYYKRLQLHEQRLRQFGEIGRELSICLLSELHLYFEFCMRQREEQNQSLLHLFWQTRGILHRFCWLLQLCIGLSCRQPLLNCLQLQLNVGNEQYNKLLESWLLAATQPLLARISNWLVSGELSDEEFFIVTHKDSNPTHYWQSHFKLVEEQLPPFLNSQLAQQLLNAGKCQDYAKQFLGLRLNATLKAAELQQQLSQACVQCYQQLEQQAVEQLIGQLERETAQELFIHLNQWVPTPLELLSKLHQYLLLTDVQFVGQLIELLEPALQQPYDYYDTHQLNNMLEQVFNGCIEPLYVAESFYPGHHCWQRFLLRWQQPPHWLPLIGHSLAQYESCFVCIWQLHYADYVLNERIGRQQLHFHERINFDDSSDVRSVRDRLATFIQQLQDFMHKLRSYVLHDVLDSAFQSLSLGCMTAKTLDDLLQIHGAYLNSIYCGILQGKQCLKSQQYLGELYEIIMQLDAVQQKFIALPFNQSIQSLESLQNLRWYCQHTCDSIDDLAKQFQLGLSNFLLTLYYTREPQFVALARRLDHHGCYEQKYTQLQQVHTFRFQRKIIADH</sequence>
<dbReference type="GO" id="GO:0000922">
    <property type="term" value="C:spindle pole"/>
    <property type="evidence" value="ECO:0007669"/>
    <property type="project" value="InterPro"/>
</dbReference>
<dbReference type="PANTHER" id="PTHR19302">
    <property type="entry name" value="GAMMA TUBULIN COMPLEX PROTEIN"/>
    <property type="match status" value="1"/>
</dbReference>
<feature type="domain" description="Gamma tubulin complex component C-terminal" evidence="6">
    <location>
        <begin position="452"/>
        <end position="745"/>
    </location>
</feature>
<dbReference type="GO" id="GO:0005874">
    <property type="term" value="C:microtubule"/>
    <property type="evidence" value="ECO:0007669"/>
    <property type="project" value="UniProtKB-KW"/>
</dbReference>
<evidence type="ECO:0000256" key="4">
    <source>
        <dbReference type="ARBA" id="ARBA00023212"/>
    </source>
</evidence>
<keyword evidence="9" id="KW-1185">Reference proteome</keyword>
<comment type="subcellular location">
    <subcellularLocation>
        <location evidence="5">Cytoplasm</location>
        <location evidence="5">Cytoskeleton</location>
        <location evidence="5">Microtubule organizing center</location>
    </subcellularLocation>
</comment>
<gene>
    <name evidence="8" type="primary">Dgri\GH10382</name>
    <name evidence="8" type="ORF">Dgri_GH10382</name>
</gene>
<evidence type="ECO:0000313" key="8">
    <source>
        <dbReference type="EMBL" id="EDW03657.1"/>
    </source>
</evidence>